<keyword evidence="1" id="KW-0812">Transmembrane</keyword>
<reference evidence="2" key="1">
    <citation type="submission" date="2022-07" db="EMBL/GenBank/DDBJ databases">
        <authorList>
            <person name="Li W.-J."/>
            <person name="Deng Q.-Q."/>
        </authorList>
    </citation>
    <scope>NUCLEOTIDE SEQUENCE</scope>
    <source>
        <strain evidence="2">SYSU M60031</strain>
    </source>
</reference>
<dbReference type="RefSeq" id="WP_254759653.1">
    <property type="nucleotide sequence ID" value="NZ_JANCLT010000007.1"/>
</dbReference>
<name>A0AA42BQC4_9BACI</name>
<evidence type="ECO:0000313" key="2">
    <source>
        <dbReference type="EMBL" id="MCP8969732.1"/>
    </source>
</evidence>
<dbReference type="EMBL" id="JANCLT010000007">
    <property type="protein sequence ID" value="MCP8969732.1"/>
    <property type="molecule type" value="Genomic_DNA"/>
</dbReference>
<protein>
    <recommendedName>
        <fullName evidence="4">Holin</fullName>
    </recommendedName>
</protein>
<evidence type="ECO:0000313" key="3">
    <source>
        <dbReference type="Proteomes" id="UP001156102"/>
    </source>
</evidence>
<dbReference type="AlphaFoldDB" id="A0AA42BQC4"/>
<feature type="transmembrane region" description="Helical" evidence="1">
    <location>
        <begin position="33"/>
        <end position="50"/>
    </location>
</feature>
<organism evidence="2 3">
    <name type="scientific">Ectobacillus ponti</name>
    <dbReference type="NCBI Taxonomy" id="2961894"/>
    <lineage>
        <taxon>Bacteria</taxon>
        <taxon>Bacillati</taxon>
        <taxon>Bacillota</taxon>
        <taxon>Bacilli</taxon>
        <taxon>Bacillales</taxon>
        <taxon>Bacillaceae</taxon>
        <taxon>Ectobacillus</taxon>
    </lineage>
</organism>
<keyword evidence="1" id="KW-1133">Transmembrane helix</keyword>
<keyword evidence="3" id="KW-1185">Reference proteome</keyword>
<sequence>MNRWRNYGMYASLAALLLVVLQAFDVKVDVDLFNKIVALVLGVLAAAGIISNPTTQNTWFGDDKKEDEQ</sequence>
<comment type="caution">
    <text evidence="2">The sequence shown here is derived from an EMBL/GenBank/DDBJ whole genome shotgun (WGS) entry which is preliminary data.</text>
</comment>
<dbReference type="Proteomes" id="UP001156102">
    <property type="component" value="Unassembled WGS sequence"/>
</dbReference>
<accession>A0AA42BQC4</accession>
<gene>
    <name evidence="2" type="ORF">NK662_14470</name>
</gene>
<proteinExistence type="predicted"/>
<evidence type="ECO:0008006" key="4">
    <source>
        <dbReference type="Google" id="ProtNLM"/>
    </source>
</evidence>
<evidence type="ECO:0000256" key="1">
    <source>
        <dbReference type="SAM" id="Phobius"/>
    </source>
</evidence>
<keyword evidence="1" id="KW-0472">Membrane</keyword>